<sequence>MCSLLCILKSILFGYIIGILISIPLGPSAIESINRTISRGFKEGFLVSLGAISADISYLIIVNCGLFSLLKLNKNAESFFWILSGIAMILIGVNSTKEKKYCNASKKSYSFFAGYVITFLNPMTPALWVALSTTVINNWYDEGFFMCSLSIISMIIGMISWFVLLNVLALKGLKLAKPTKSKKIATVIKYSILVLGVGFLIFGIYKVIGA</sequence>
<keyword evidence="2" id="KW-1003">Cell membrane</keyword>
<dbReference type="Pfam" id="PF01810">
    <property type="entry name" value="LysE"/>
    <property type="match status" value="1"/>
</dbReference>
<evidence type="ECO:0000256" key="2">
    <source>
        <dbReference type="ARBA" id="ARBA00022475"/>
    </source>
</evidence>
<dbReference type="EMBL" id="JENJ01000027">
    <property type="protein sequence ID" value="KGM96117.1"/>
    <property type="molecule type" value="Genomic_DNA"/>
</dbReference>
<keyword evidence="3 6" id="KW-0812">Transmembrane</keyword>
<evidence type="ECO:0000313" key="7">
    <source>
        <dbReference type="EMBL" id="KGM96117.1"/>
    </source>
</evidence>
<dbReference type="AlphaFoldDB" id="A0A0A0I5K8"/>
<reference evidence="7 8" key="1">
    <citation type="submission" date="2014-01" db="EMBL/GenBank/DDBJ databases">
        <title>Plasmidome dynamics in the species complex Clostridium novyi sensu lato converts strains of independent lineages into distinctly different pathogens.</title>
        <authorList>
            <person name="Skarin H."/>
            <person name="Segerman B."/>
        </authorList>
    </citation>
    <scope>NUCLEOTIDE SEQUENCE [LARGE SCALE GENOMIC DNA]</scope>
    <source>
        <strain evidence="7 8">4552</strain>
    </source>
</reference>
<name>A0A0A0I5K8_CLONO</name>
<keyword evidence="4 6" id="KW-1133">Transmembrane helix</keyword>
<accession>A0A0A0I5K8</accession>
<feature type="transmembrane region" description="Helical" evidence="6">
    <location>
        <begin position="143"/>
        <end position="169"/>
    </location>
</feature>
<feature type="transmembrane region" description="Helical" evidence="6">
    <location>
        <begin position="108"/>
        <end position="131"/>
    </location>
</feature>
<evidence type="ECO:0000256" key="6">
    <source>
        <dbReference type="SAM" id="Phobius"/>
    </source>
</evidence>
<protein>
    <submittedName>
        <fullName evidence="7">Lysine transporter LysE</fullName>
    </submittedName>
</protein>
<comment type="subcellular location">
    <subcellularLocation>
        <location evidence="1">Cell membrane</location>
        <topology evidence="1">Multi-pass membrane protein</topology>
    </subcellularLocation>
</comment>
<dbReference type="PANTHER" id="PTHR38825:SF2">
    <property type="entry name" value="LYSINE TRANSPORTER LYSE"/>
    <property type="match status" value="1"/>
</dbReference>
<dbReference type="InterPro" id="IPR001123">
    <property type="entry name" value="LeuE-type"/>
</dbReference>
<comment type="caution">
    <text evidence="7">The sequence shown here is derived from an EMBL/GenBank/DDBJ whole genome shotgun (WGS) entry which is preliminary data.</text>
</comment>
<dbReference type="RefSeq" id="WP_039255240.1">
    <property type="nucleotide sequence ID" value="NZ_JENJ01000027.1"/>
</dbReference>
<gene>
    <name evidence="7" type="ORF">Z968_07340</name>
</gene>
<dbReference type="Proteomes" id="UP000030012">
    <property type="component" value="Unassembled WGS sequence"/>
</dbReference>
<feature type="transmembrane region" description="Helical" evidence="6">
    <location>
        <begin position="12"/>
        <end position="33"/>
    </location>
</feature>
<dbReference type="GO" id="GO:0006865">
    <property type="term" value="P:amino acid transport"/>
    <property type="evidence" value="ECO:0007669"/>
    <property type="project" value="InterPro"/>
</dbReference>
<evidence type="ECO:0000256" key="3">
    <source>
        <dbReference type="ARBA" id="ARBA00022692"/>
    </source>
</evidence>
<feature type="transmembrane region" description="Helical" evidence="6">
    <location>
        <begin position="78"/>
        <end position="96"/>
    </location>
</feature>
<keyword evidence="5 6" id="KW-0472">Membrane</keyword>
<organism evidence="7 8">
    <name type="scientific">Clostridium novyi A str. 4552</name>
    <dbReference type="NCBI Taxonomy" id="1444289"/>
    <lineage>
        <taxon>Bacteria</taxon>
        <taxon>Bacillati</taxon>
        <taxon>Bacillota</taxon>
        <taxon>Clostridia</taxon>
        <taxon>Eubacteriales</taxon>
        <taxon>Clostridiaceae</taxon>
        <taxon>Clostridium</taxon>
    </lineage>
</organism>
<evidence type="ECO:0000256" key="1">
    <source>
        <dbReference type="ARBA" id="ARBA00004651"/>
    </source>
</evidence>
<evidence type="ECO:0000256" key="5">
    <source>
        <dbReference type="ARBA" id="ARBA00023136"/>
    </source>
</evidence>
<evidence type="ECO:0000313" key="8">
    <source>
        <dbReference type="Proteomes" id="UP000030012"/>
    </source>
</evidence>
<feature type="transmembrane region" description="Helical" evidence="6">
    <location>
        <begin position="45"/>
        <end position="72"/>
    </location>
</feature>
<feature type="transmembrane region" description="Helical" evidence="6">
    <location>
        <begin position="190"/>
        <end position="208"/>
    </location>
</feature>
<evidence type="ECO:0000256" key="4">
    <source>
        <dbReference type="ARBA" id="ARBA00022989"/>
    </source>
</evidence>
<proteinExistence type="predicted"/>
<dbReference type="GO" id="GO:0005886">
    <property type="term" value="C:plasma membrane"/>
    <property type="evidence" value="ECO:0007669"/>
    <property type="project" value="UniProtKB-SubCell"/>
</dbReference>
<dbReference type="OrthoDB" id="7874789at2"/>
<dbReference type="PANTHER" id="PTHR38825">
    <property type="entry name" value="LYSINE EXPORTER PROTEIN (LYSE/YGGA)"/>
    <property type="match status" value="1"/>
</dbReference>